<dbReference type="PROSITE" id="PS50113">
    <property type="entry name" value="PAC"/>
    <property type="match status" value="1"/>
</dbReference>
<evidence type="ECO:0000256" key="14">
    <source>
        <dbReference type="ARBA" id="ARBA00023026"/>
    </source>
</evidence>
<keyword evidence="14" id="KW-0843">Virulence</keyword>
<dbReference type="InterPro" id="IPR035965">
    <property type="entry name" value="PAS-like_dom_sf"/>
</dbReference>
<dbReference type="Pfam" id="PF08447">
    <property type="entry name" value="PAS_3"/>
    <property type="match status" value="1"/>
</dbReference>
<keyword evidence="16" id="KW-1133">Transmembrane helix</keyword>
<dbReference type="NCBIfam" id="TIGR00229">
    <property type="entry name" value="sensory_box"/>
    <property type="match status" value="1"/>
</dbReference>
<evidence type="ECO:0000256" key="4">
    <source>
        <dbReference type="ARBA" id="ARBA00022553"/>
    </source>
</evidence>
<dbReference type="InterPro" id="IPR000700">
    <property type="entry name" value="PAS-assoc_C"/>
</dbReference>
<dbReference type="InterPro" id="IPR013655">
    <property type="entry name" value="PAS_fold_3"/>
</dbReference>
<keyword evidence="7" id="KW-0288">FMN</keyword>
<evidence type="ECO:0000256" key="7">
    <source>
        <dbReference type="ARBA" id="ARBA00022643"/>
    </source>
</evidence>
<evidence type="ECO:0000259" key="17">
    <source>
        <dbReference type="PROSITE" id="PS50113"/>
    </source>
</evidence>
<evidence type="ECO:0000256" key="9">
    <source>
        <dbReference type="ARBA" id="ARBA00022737"/>
    </source>
</evidence>
<evidence type="ECO:0000256" key="13">
    <source>
        <dbReference type="ARBA" id="ARBA00022991"/>
    </source>
</evidence>
<dbReference type="SMART" id="SM00086">
    <property type="entry name" value="PAC"/>
    <property type="match status" value="1"/>
</dbReference>
<evidence type="ECO:0000256" key="12">
    <source>
        <dbReference type="ARBA" id="ARBA00022840"/>
    </source>
</evidence>
<dbReference type="Gene3D" id="3.30.565.10">
    <property type="entry name" value="Histidine kinase-like ATPase, C-terminal domain"/>
    <property type="match status" value="1"/>
</dbReference>
<dbReference type="Proteomes" id="UP000548582">
    <property type="component" value="Unassembled WGS sequence"/>
</dbReference>
<evidence type="ECO:0000256" key="1">
    <source>
        <dbReference type="ARBA" id="ARBA00000085"/>
    </source>
</evidence>
<keyword evidence="8" id="KW-0808">Transferase</keyword>
<dbReference type="GO" id="GO:0004673">
    <property type="term" value="F:protein histidine kinase activity"/>
    <property type="evidence" value="ECO:0007669"/>
    <property type="project" value="UniProtKB-EC"/>
</dbReference>
<keyword evidence="15" id="KW-0675">Receptor</keyword>
<feature type="transmembrane region" description="Helical" evidence="16">
    <location>
        <begin position="297"/>
        <end position="322"/>
    </location>
</feature>
<keyword evidence="10" id="KW-0547">Nucleotide-binding</keyword>
<evidence type="ECO:0000313" key="18">
    <source>
        <dbReference type="EMBL" id="NMJ40203.1"/>
    </source>
</evidence>
<keyword evidence="12" id="KW-0067">ATP-binding</keyword>
<evidence type="ECO:0000256" key="8">
    <source>
        <dbReference type="ARBA" id="ARBA00022679"/>
    </source>
</evidence>
<evidence type="ECO:0000256" key="15">
    <source>
        <dbReference type="ARBA" id="ARBA00023170"/>
    </source>
</evidence>
<reference evidence="18 19" key="1">
    <citation type="submission" date="2020-03" db="EMBL/GenBank/DDBJ databases">
        <authorList>
            <person name="Sun Q."/>
        </authorList>
    </citation>
    <scope>NUCLEOTIDE SEQUENCE [LARGE SCALE GENOMIC DNA]</scope>
    <source>
        <strain evidence="18 19">JC162</strain>
    </source>
</reference>
<keyword evidence="5" id="KW-0716">Sensory transduction</keyword>
<dbReference type="InterPro" id="IPR011102">
    <property type="entry name" value="Sig_transdc_His_kinase_HWE"/>
</dbReference>
<evidence type="ECO:0000256" key="10">
    <source>
        <dbReference type="ARBA" id="ARBA00022741"/>
    </source>
</evidence>
<evidence type="ECO:0000256" key="11">
    <source>
        <dbReference type="ARBA" id="ARBA00022777"/>
    </source>
</evidence>
<keyword evidence="4" id="KW-0597">Phosphoprotein</keyword>
<dbReference type="SMART" id="SM00911">
    <property type="entry name" value="HWE_HK"/>
    <property type="match status" value="1"/>
</dbReference>
<comment type="catalytic activity">
    <reaction evidence="1">
        <text>ATP + protein L-histidine = ADP + protein N-phospho-L-histidine.</text>
        <dbReference type="EC" id="2.7.13.3"/>
    </reaction>
</comment>
<keyword evidence="6" id="KW-0285">Flavoprotein</keyword>
<name>A0A848E9Q8_9PROT</name>
<dbReference type="Pfam" id="PF07536">
    <property type="entry name" value="HWE_HK"/>
    <property type="match status" value="1"/>
</dbReference>
<dbReference type="GO" id="GO:0009881">
    <property type="term" value="F:photoreceptor activity"/>
    <property type="evidence" value="ECO:0007669"/>
    <property type="project" value="UniProtKB-KW"/>
</dbReference>
<sequence length="680" mass="72937">MDQLAPKTRLDATLLEPSRHALPPWRSRRPLLLLAAVLLVPALILGAACRSAWHAAWAEADRELAVSAEAAREFALRVVEGQARLSARVADAIAGLDDAALQQREPVLRDRIARMISGIPLVRAVIVTGEADDVLLMAAPSGEPPVPVPSLPRDELVAIGTHLSMSPAFAPASGRAPLVMLAQERLAAPGMVVVLLDANRLGTGLGRARADAADSAALIRTDGQIIARQPPMPAPAPRLGPSQPLVAAFAAGLTEGRVDGVTPRDGHPVLVRFAVLGSHPSLAVAVERPRAAIIDRWWRAATPLLLIGVPAILALGAFGWVVRRQQFALEDTLAGLEERVAERTASVREGEERLRMAIDAGRFGTWETNLKTGQTTRSARTVEILALDPNQTTSPFEDWVARIHPADRGRVLEAWNRAATGRGTGYREEYRYTGADGRWRWLESSGAVVGVEPLTGMPERISGMVRDITARREADERRQILMQEVNHRARNSLAIVQAILRLSRAEDAATYARVVEGRVAALARAQSLLAAERWTGAPLQAVIAEELAPYGGMQPAKGDISPRFVLTGGPVRLRAQAVQPLSIVFHELATNAAKHGALSAPEGRVAVSWHVDEHAGLLSIRWVESGGPVPGLPSRRGVGSRVMEATIAGQLAGSLDRRWPDGGLVCEIRVPLSRVRAGPT</sequence>
<dbReference type="EMBL" id="JABBKX010000001">
    <property type="protein sequence ID" value="NMJ40203.1"/>
    <property type="molecule type" value="Genomic_DNA"/>
</dbReference>
<comment type="caution">
    <text evidence="18">The sequence shown here is derived from an EMBL/GenBank/DDBJ whole genome shotgun (WGS) entry which is preliminary data.</text>
</comment>
<keyword evidence="9" id="KW-0677">Repeat</keyword>
<keyword evidence="19" id="KW-1185">Reference proteome</keyword>
<dbReference type="SUPFAM" id="SSF55785">
    <property type="entry name" value="PYP-like sensor domain (PAS domain)"/>
    <property type="match status" value="1"/>
</dbReference>
<gene>
    <name evidence="18" type="ORF">GWK16_03045</name>
</gene>
<dbReference type="PANTHER" id="PTHR41523:SF7">
    <property type="entry name" value="HISTIDINE KINASE"/>
    <property type="match status" value="1"/>
</dbReference>
<dbReference type="RefSeq" id="WP_170052475.1">
    <property type="nucleotide sequence ID" value="NZ_JABBKX010000001.1"/>
</dbReference>
<evidence type="ECO:0000256" key="16">
    <source>
        <dbReference type="SAM" id="Phobius"/>
    </source>
</evidence>
<dbReference type="AlphaFoldDB" id="A0A848E9Q8"/>
<dbReference type="PANTHER" id="PTHR41523">
    <property type="entry name" value="TWO-COMPONENT SYSTEM SENSOR PROTEIN"/>
    <property type="match status" value="1"/>
</dbReference>
<proteinExistence type="predicted"/>
<dbReference type="EC" id="2.7.13.3" evidence="2"/>
<accession>A0A848E9Q8</accession>
<keyword evidence="3" id="KW-0600">Photoreceptor protein</keyword>
<feature type="transmembrane region" description="Helical" evidence="16">
    <location>
        <begin position="31"/>
        <end position="53"/>
    </location>
</feature>
<protein>
    <recommendedName>
        <fullName evidence="2">histidine kinase</fullName>
        <ecNumber evidence="2">2.7.13.3</ecNumber>
    </recommendedName>
</protein>
<evidence type="ECO:0000256" key="6">
    <source>
        <dbReference type="ARBA" id="ARBA00022630"/>
    </source>
</evidence>
<keyword evidence="16" id="KW-0472">Membrane</keyword>
<keyword evidence="11" id="KW-0418">Kinase</keyword>
<dbReference type="CDD" id="cd00130">
    <property type="entry name" value="PAS"/>
    <property type="match status" value="1"/>
</dbReference>
<evidence type="ECO:0000256" key="5">
    <source>
        <dbReference type="ARBA" id="ARBA00022606"/>
    </source>
</evidence>
<dbReference type="InterPro" id="IPR036890">
    <property type="entry name" value="HATPase_C_sf"/>
</dbReference>
<evidence type="ECO:0000256" key="3">
    <source>
        <dbReference type="ARBA" id="ARBA00022543"/>
    </source>
</evidence>
<keyword evidence="16" id="KW-0812">Transmembrane</keyword>
<organism evidence="18 19">
    <name type="scientific">Neoroseomonas marina</name>
    <dbReference type="NCBI Taxonomy" id="1232220"/>
    <lineage>
        <taxon>Bacteria</taxon>
        <taxon>Pseudomonadati</taxon>
        <taxon>Pseudomonadota</taxon>
        <taxon>Alphaproteobacteria</taxon>
        <taxon>Acetobacterales</taxon>
        <taxon>Acetobacteraceae</taxon>
        <taxon>Neoroseomonas</taxon>
    </lineage>
</organism>
<evidence type="ECO:0000313" key="19">
    <source>
        <dbReference type="Proteomes" id="UP000548582"/>
    </source>
</evidence>
<dbReference type="InterPro" id="IPR000014">
    <property type="entry name" value="PAS"/>
</dbReference>
<evidence type="ECO:0000256" key="2">
    <source>
        <dbReference type="ARBA" id="ARBA00012438"/>
    </source>
</evidence>
<keyword evidence="13" id="KW-0157">Chromophore</keyword>
<dbReference type="GO" id="GO:0005524">
    <property type="term" value="F:ATP binding"/>
    <property type="evidence" value="ECO:0007669"/>
    <property type="project" value="UniProtKB-KW"/>
</dbReference>
<feature type="domain" description="PAC" evidence="17">
    <location>
        <begin position="426"/>
        <end position="480"/>
    </location>
</feature>
<dbReference type="InterPro" id="IPR001610">
    <property type="entry name" value="PAC"/>
</dbReference>
<dbReference type="Gene3D" id="3.30.450.20">
    <property type="entry name" value="PAS domain"/>
    <property type="match status" value="2"/>
</dbReference>
<dbReference type="CDD" id="cd12915">
    <property type="entry name" value="PDC2_DGC_like"/>
    <property type="match status" value="1"/>
</dbReference>